<organism evidence="1 2">
    <name type="scientific">Diphasiastrum complanatum</name>
    <name type="common">Issler's clubmoss</name>
    <name type="synonym">Lycopodium complanatum</name>
    <dbReference type="NCBI Taxonomy" id="34168"/>
    <lineage>
        <taxon>Eukaryota</taxon>
        <taxon>Viridiplantae</taxon>
        <taxon>Streptophyta</taxon>
        <taxon>Embryophyta</taxon>
        <taxon>Tracheophyta</taxon>
        <taxon>Lycopodiopsida</taxon>
        <taxon>Lycopodiales</taxon>
        <taxon>Lycopodiaceae</taxon>
        <taxon>Lycopodioideae</taxon>
        <taxon>Diphasiastrum</taxon>
    </lineage>
</organism>
<evidence type="ECO:0000313" key="2">
    <source>
        <dbReference type="Proteomes" id="UP001162992"/>
    </source>
</evidence>
<evidence type="ECO:0000313" key="1">
    <source>
        <dbReference type="EMBL" id="KAJ7565447.1"/>
    </source>
</evidence>
<keyword evidence="2" id="KW-1185">Reference proteome</keyword>
<accession>A0ACC2EG73</accession>
<gene>
    <name evidence="1" type="ORF">O6H91_02G061500</name>
</gene>
<reference evidence="2" key="1">
    <citation type="journal article" date="2024" name="Proc. Natl. Acad. Sci. U.S.A.">
        <title>Extraordinary preservation of gene collinearity over three hundred million years revealed in homosporous lycophytes.</title>
        <authorList>
            <person name="Li C."/>
            <person name="Wickell D."/>
            <person name="Kuo L.Y."/>
            <person name="Chen X."/>
            <person name="Nie B."/>
            <person name="Liao X."/>
            <person name="Peng D."/>
            <person name="Ji J."/>
            <person name="Jenkins J."/>
            <person name="Williams M."/>
            <person name="Shu S."/>
            <person name="Plott C."/>
            <person name="Barry K."/>
            <person name="Rajasekar S."/>
            <person name="Grimwood J."/>
            <person name="Han X."/>
            <person name="Sun S."/>
            <person name="Hou Z."/>
            <person name="He W."/>
            <person name="Dai G."/>
            <person name="Sun C."/>
            <person name="Schmutz J."/>
            <person name="Leebens-Mack J.H."/>
            <person name="Li F.W."/>
            <person name="Wang L."/>
        </authorList>
    </citation>
    <scope>NUCLEOTIDE SEQUENCE [LARGE SCALE GENOMIC DNA]</scope>
    <source>
        <strain evidence="2">cv. PW_Plant_1</strain>
    </source>
</reference>
<name>A0ACC2EG73_DIPCM</name>
<proteinExistence type="predicted"/>
<dbReference type="Proteomes" id="UP001162992">
    <property type="component" value="Chromosome 2"/>
</dbReference>
<dbReference type="EMBL" id="CM055093">
    <property type="protein sequence ID" value="KAJ7565447.1"/>
    <property type="molecule type" value="Genomic_DNA"/>
</dbReference>
<comment type="caution">
    <text evidence="1">The sequence shown here is derived from an EMBL/GenBank/DDBJ whole genome shotgun (WGS) entry which is preliminary data.</text>
</comment>
<protein>
    <submittedName>
        <fullName evidence="1">Uncharacterized protein</fullName>
    </submittedName>
</protein>
<sequence>MADAYSIAEIMVYPVKACKGISVPEACISQTGFLYDREWMVVSADKGRVFAQARFPKFALVQPSLPAAAFKGEELDNDAVLEVKAPGMAPLKVPLKRARVGLKGSSGGRGSGVDVTVWTWSGHGIDEGPEAAAWWSSYLGLPARFVRFDADSADRQVEYAPAGYVTGFSNTGQFMFASEASLTDLNKRLPSPLSMNRFRPSITLRGPRAFEEDKWKTFSTMHSGKTLVFTFVEQCARCKVPTINQENPTGVGEEPLKTLATFRSGEVLGLKRSNGKKVYFGAYYVCDLTRDLKRTTKFLPRLGVGDKLTIISK</sequence>